<proteinExistence type="predicted"/>
<dbReference type="AlphaFoldDB" id="A0A0S2DK60"/>
<dbReference type="PATRIC" id="fig|69.6.peg.3404"/>
<dbReference type="KEGG" id="lez:GLE_3456"/>
<evidence type="ECO:0000256" key="1">
    <source>
        <dbReference type="SAM" id="MobiDB-lite"/>
    </source>
</evidence>
<gene>
    <name evidence="2" type="ORF">GLE_3456</name>
</gene>
<feature type="compositionally biased region" description="Basic residues" evidence="1">
    <location>
        <begin position="53"/>
        <end position="64"/>
    </location>
</feature>
<reference evidence="2 3" key="1">
    <citation type="submission" date="2015-11" db="EMBL/GenBank/DDBJ databases">
        <title>Genome sequences of Lysobacter enzymogenes strain C3 and Lysobacter antibioticus ATCC 29479.</title>
        <authorList>
            <person name="Kobayashi D.Y."/>
        </authorList>
    </citation>
    <scope>NUCLEOTIDE SEQUENCE [LARGE SCALE GENOMIC DNA]</scope>
    <source>
        <strain evidence="2 3">C3</strain>
    </source>
</reference>
<dbReference type="Proteomes" id="UP000061569">
    <property type="component" value="Chromosome"/>
</dbReference>
<sequence>MGGGRACGAVRPSSAGASWGLIGASGAQSVGAEAHTTRAKASAPIHHPPDRRPRARTSRVRRLRGASVPTRLEPLAAIRIARHPVQALADTRYDPPTACPARRTRTLSRRKAASDRSRSAAAAPARSTARPARKQQ</sequence>
<protein>
    <submittedName>
        <fullName evidence="2">Uncharacterized protein</fullName>
    </submittedName>
</protein>
<feature type="compositionally biased region" description="Low complexity" evidence="1">
    <location>
        <begin position="119"/>
        <end position="130"/>
    </location>
</feature>
<evidence type="ECO:0000313" key="2">
    <source>
        <dbReference type="EMBL" id="ALN58801.1"/>
    </source>
</evidence>
<accession>A0A0S2DK60</accession>
<organism evidence="2 3">
    <name type="scientific">Lysobacter enzymogenes</name>
    <dbReference type="NCBI Taxonomy" id="69"/>
    <lineage>
        <taxon>Bacteria</taxon>
        <taxon>Pseudomonadati</taxon>
        <taxon>Pseudomonadota</taxon>
        <taxon>Gammaproteobacteria</taxon>
        <taxon>Lysobacterales</taxon>
        <taxon>Lysobacteraceae</taxon>
        <taxon>Lysobacter</taxon>
    </lineage>
</organism>
<feature type="compositionally biased region" description="Basic residues" evidence="1">
    <location>
        <begin position="102"/>
        <end position="111"/>
    </location>
</feature>
<evidence type="ECO:0000313" key="3">
    <source>
        <dbReference type="Proteomes" id="UP000061569"/>
    </source>
</evidence>
<dbReference type="EMBL" id="CP013140">
    <property type="protein sequence ID" value="ALN58801.1"/>
    <property type="molecule type" value="Genomic_DNA"/>
</dbReference>
<name>A0A0S2DK60_LYSEN</name>
<dbReference type="STRING" id="69.GLE_3456"/>
<feature type="region of interest" description="Disordered" evidence="1">
    <location>
        <begin position="1"/>
        <end position="136"/>
    </location>
</feature>